<feature type="region of interest" description="Disordered" evidence="1">
    <location>
        <begin position="38"/>
        <end position="57"/>
    </location>
</feature>
<keyword evidence="3" id="KW-1185">Reference proteome</keyword>
<dbReference type="Proteomes" id="UP000504635">
    <property type="component" value="Unplaced"/>
</dbReference>
<feature type="signal peptide" evidence="2">
    <location>
        <begin position="1"/>
        <end position="24"/>
    </location>
</feature>
<dbReference type="AlphaFoldDB" id="A0A6J2YXD5"/>
<accession>A0A6J2YXD5</accession>
<dbReference type="OrthoDB" id="8192724at2759"/>
<dbReference type="GeneID" id="115891523"/>
<evidence type="ECO:0000313" key="4">
    <source>
        <dbReference type="RefSeq" id="XP_030767861.1"/>
    </source>
</evidence>
<feature type="chain" id="PRO_5026782095" evidence="2">
    <location>
        <begin position="25"/>
        <end position="193"/>
    </location>
</feature>
<evidence type="ECO:0000256" key="2">
    <source>
        <dbReference type="SAM" id="SignalP"/>
    </source>
</evidence>
<dbReference type="KEGG" id="soy:115891523"/>
<evidence type="ECO:0000256" key="1">
    <source>
        <dbReference type="SAM" id="MobiDB-lite"/>
    </source>
</evidence>
<name>A0A6J2YXD5_SITOR</name>
<reference evidence="4" key="1">
    <citation type="submission" date="2025-08" db="UniProtKB">
        <authorList>
            <consortium name="RefSeq"/>
        </authorList>
    </citation>
    <scope>IDENTIFICATION</scope>
    <source>
        <tissue evidence="4">Gonads</tissue>
    </source>
</reference>
<proteinExistence type="predicted"/>
<dbReference type="InParanoid" id="A0A6J2YXD5"/>
<keyword evidence="2" id="KW-0732">Signal</keyword>
<sequence>MRMMGLSTLITWVILVIFFVENLAYVVRQDDAEYGLDSSDHISDDGNNHLKVDQPNPELNEDKVKEMSNVLAKLLLLPWPQGASPLLYVEEPHESIDELRQEIFDQAEPNDIVNEQEIRPIAPKRSKYYRKYPWKRQNNRYEPAYMCIPKKDDVFRLLVALHSERNGKRGQLVDFCNRKRPASLVFTNIRFVG</sequence>
<protein>
    <submittedName>
        <fullName evidence="4">Uncharacterized protein LOC115891523</fullName>
    </submittedName>
</protein>
<feature type="compositionally biased region" description="Basic and acidic residues" evidence="1">
    <location>
        <begin position="38"/>
        <end position="52"/>
    </location>
</feature>
<gene>
    <name evidence="4" type="primary">LOC115891523</name>
</gene>
<evidence type="ECO:0000313" key="3">
    <source>
        <dbReference type="Proteomes" id="UP000504635"/>
    </source>
</evidence>
<dbReference type="RefSeq" id="XP_030767861.1">
    <property type="nucleotide sequence ID" value="XM_030912001.1"/>
</dbReference>
<organism evidence="3 4">
    <name type="scientific">Sitophilus oryzae</name>
    <name type="common">Rice weevil</name>
    <name type="synonym">Curculio oryzae</name>
    <dbReference type="NCBI Taxonomy" id="7048"/>
    <lineage>
        <taxon>Eukaryota</taxon>
        <taxon>Metazoa</taxon>
        <taxon>Ecdysozoa</taxon>
        <taxon>Arthropoda</taxon>
        <taxon>Hexapoda</taxon>
        <taxon>Insecta</taxon>
        <taxon>Pterygota</taxon>
        <taxon>Neoptera</taxon>
        <taxon>Endopterygota</taxon>
        <taxon>Coleoptera</taxon>
        <taxon>Polyphaga</taxon>
        <taxon>Cucujiformia</taxon>
        <taxon>Curculionidae</taxon>
        <taxon>Dryophthorinae</taxon>
        <taxon>Sitophilus</taxon>
    </lineage>
</organism>